<name>A0A5C8Z915_9GAMM</name>
<comment type="caution">
    <text evidence="9">The sequence shown here is derived from an EMBL/GenBank/DDBJ whole genome shotgun (WGS) entry which is preliminary data.</text>
</comment>
<dbReference type="InterPro" id="IPR006037">
    <property type="entry name" value="RCK_C"/>
</dbReference>
<feature type="transmembrane region" description="Helical" evidence="7">
    <location>
        <begin position="409"/>
        <end position="427"/>
    </location>
</feature>
<evidence type="ECO:0000313" key="10">
    <source>
        <dbReference type="Proteomes" id="UP000321764"/>
    </source>
</evidence>
<feature type="transmembrane region" description="Helical" evidence="7">
    <location>
        <begin position="556"/>
        <end position="572"/>
    </location>
</feature>
<proteinExistence type="predicted"/>
<keyword evidence="2" id="KW-0813">Transport</keyword>
<evidence type="ECO:0000256" key="7">
    <source>
        <dbReference type="SAM" id="Phobius"/>
    </source>
</evidence>
<dbReference type="PROSITE" id="PS51202">
    <property type="entry name" value="RCK_C"/>
    <property type="match status" value="1"/>
</dbReference>
<dbReference type="RefSeq" id="WP_147712624.1">
    <property type="nucleotide sequence ID" value="NZ_VKAD01000001.1"/>
</dbReference>
<keyword evidence="10" id="KW-1185">Reference proteome</keyword>
<sequence>MSWPAWVTLLVMVSVLGFAYKNHNKAWRYFFAGAVALYLTGVNDIQSSFQGVMNEGVLTLVVMLIISKSLYEAGLIDGLVKALLPSKWQSATGFSFRVLVPVALISGVLNNTPVVALLIQPIRQWAIKHDLEAHQLLLPLSYAAIIGGTLTLVGTSTNLIVLGLLEAQQVSHSLSLFSPAVVGLPVLVVTSFYFAFLVKRLKPAVNLKKQKYYGNYLFRATFCDDSLIGKSLFDAGLRQLEDGYLYQIQRQNGDVIDAVSKTVILEGDELHFSGSLQLGNELAQLNMIINELPNQSELNFYEVIVPSNSRLAGKTPKQIDFRESYNASIISVAHQDKSILGRIGEWLIQPGDMMVLCAGPDWAGSLAARDFQLLNQAQLRQVKPAWVQAVSVIGLLIAIFLGAFTPIGLLKAMTVYLILLLVMSVTTPRNAAQQLPFDLLLIIVSSIAIAQASIHSGLALSAVEVIQPLVSGPLTSLLFIYVITWLLTELLTNNAAAAVMLPFALAIGDVSGLNVNQVAITVMVAASSSFISPFGYQTNLMVMAPGNYTPSDYFKSGVPLLCISIFMVLFILL</sequence>
<evidence type="ECO:0000256" key="3">
    <source>
        <dbReference type="ARBA" id="ARBA00022692"/>
    </source>
</evidence>
<dbReference type="Proteomes" id="UP000321764">
    <property type="component" value="Unassembled WGS sequence"/>
</dbReference>
<dbReference type="Gene3D" id="3.30.70.1450">
    <property type="entry name" value="Regulator of K+ conductance, C-terminal domain"/>
    <property type="match status" value="1"/>
</dbReference>
<keyword evidence="3 7" id="KW-0812">Transmembrane</keyword>
<feature type="transmembrane region" description="Helical" evidence="7">
    <location>
        <begin position="478"/>
        <end position="506"/>
    </location>
</feature>
<dbReference type="PANTHER" id="PTHR43652">
    <property type="entry name" value="BASIC AMINO ACID ANTIPORTER YFCC-RELATED"/>
    <property type="match status" value="1"/>
</dbReference>
<evidence type="ECO:0000259" key="8">
    <source>
        <dbReference type="PROSITE" id="PS51202"/>
    </source>
</evidence>
<feature type="transmembrane region" description="Helical" evidence="7">
    <location>
        <begin position="27"/>
        <end position="45"/>
    </location>
</feature>
<comment type="subcellular location">
    <subcellularLocation>
        <location evidence="1">Membrane</location>
        <topology evidence="1">Multi-pass membrane protein</topology>
    </subcellularLocation>
</comment>
<dbReference type="Pfam" id="PF02080">
    <property type="entry name" value="TrkA_C"/>
    <property type="match status" value="1"/>
</dbReference>
<dbReference type="GO" id="GO:0005886">
    <property type="term" value="C:plasma membrane"/>
    <property type="evidence" value="ECO:0007669"/>
    <property type="project" value="TreeGrafter"/>
</dbReference>
<feature type="domain" description="RCK C-terminal" evidence="8">
    <location>
        <begin position="287"/>
        <end position="374"/>
    </location>
</feature>
<accession>A0A5C8Z915</accession>
<keyword evidence="5 7" id="KW-1133">Transmembrane helix</keyword>
<dbReference type="SUPFAM" id="SSF116726">
    <property type="entry name" value="TrkA C-terminal domain-like"/>
    <property type="match status" value="2"/>
</dbReference>
<feature type="transmembrane region" description="Helical" evidence="7">
    <location>
        <begin position="57"/>
        <end position="76"/>
    </location>
</feature>
<dbReference type="GO" id="GO:0008324">
    <property type="term" value="F:monoatomic cation transmembrane transporter activity"/>
    <property type="evidence" value="ECO:0007669"/>
    <property type="project" value="InterPro"/>
</dbReference>
<evidence type="ECO:0000256" key="2">
    <source>
        <dbReference type="ARBA" id="ARBA00022448"/>
    </source>
</evidence>
<dbReference type="InterPro" id="IPR036721">
    <property type="entry name" value="RCK_C_sf"/>
</dbReference>
<dbReference type="InterPro" id="IPR051679">
    <property type="entry name" value="DASS-Related_Transporters"/>
</dbReference>
<evidence type="ECO:0000256" key="5">
    <source>
        <dbReference type="ARBA" id="ARBA00022989"/>
    </source>
</evidence>
<dbReference type="EMBL" id="VKAD01000001">
    <property type="protein sequence ID" value="TXR53340.1"/>
    <property type="molecule type" value="Genomic_DNA"/>
</dbReference>
<evidence type="ECO:0000256" key="6">
    <source>
        <dbReference type="ARBA" id="ARBA00023136"/>
    </source>
</evidence>
<feature type="transmembrane region" description="Helical" evidence="7">
    <location>
        <begin position="96"/>
        <end position="119"/>
    </location>
</feature>
<gene>
    <name evidence="9" type="ORF">FME95_01855</name>
</gene>
<feature type="transmembrane region" description="Helical" evidence="7">
    <location>
        <begin position="177"/>
        <end position="198"/>
    </location>
</feature>
<keyword evidence="4" id="KW-0677">Repeat</keyword>
<feature type="transmembrane region" description="Helical" evidence="7">
    <location>
        <begin position="385"/>
        <end position="403"/>
    </location>
</feature>
<organism evidence="9 10">
    <name type="scientific">Reinekea thalattae</name>
    <dbReference type="NCBI Taxonomy" id="2593301"/>
    <lineage>
        <taxon>Bacteria</taxon>
        <taxon>Pseudomonadati</taxon>
        <taxon>Pseudomonadota</taxon>
        <taxon>Gammaproteobacteria</taxon>
        <taxon>Oceanospirillales</taxon>
        <taxon>Saccharospirillaceae</taxon>
        <taxon>Reinekea</taxon>
    </lineage>
</organism>
<feature type="transmembrane region" description="Helical" evidence="7">
    <location>
        <begin position="518"/>
        <end position="536"/>
    </location>
</feature>
<evidence type="ECO:0000313" key="9">
    <source>
        <dbReference type="EMBL" id="TXR53340.1"/>
    </source>
</evidence>
<evidence type="ECO:0000256" key="4">
    <source>
        <dbReference type="ARBA" id="ARBA00022737"/>
    </source>
</evidence>
<evidence type="ECO:0000256" key="1">
    <source>
        <dbReference type="ARBA" id="ARBA00004141"/>
    </source>
</evidence>
<feature type="transmembrane region" description="Helical" evidence="7">
    <location>
        <begin position="439"/>
        <end position="458"/>
    </location>
</feature>
<protein>
    <recommendedName>
        <fullName evidence="8">RCK C-terminal domain-containing protein</fullName>
    </recommendedName>
</protein>
<dbReference type="AlphaFoldDB" id="A0A5C8Z915"/>
<feature type="transmembrane region" description="Helical" evidence="7">
    <location>
        <begin position="140"/>
        <end position="165"/>
    </location>
</feature>
<dbReference type="GO" id="GO:0006813">
    <property type="term" value="P:potassium ion transport"/>
    <property type="evidence" value="ECO:0007669"/>
    <property type="project" value="InterPro"/>
</dbReference>
<reference evidence="9 10" key="1">
    <citation type="submission" date="2019-07" db="EMBL/GenBank/DDBJ databases">
        <title>Reinekea sp. strain SSH23 genome sequencing and assembly.</title>
        <authorList>
            <person name="Kim I."/>
        </authorList>
    </citation>
    <scope>NUCLEOTIDE SEQUENCE [LARGE SCALE GENOMIC DNA]</scope>
    <source>
        <strain evidence="9 10">SSH23</strain>
    </source>
</reference>
<dbReference type="PANTHER" id="PTHR43652:SF2">
    <property type="entry name" value="BASIC AMINO ACID ANTIPORTER YFCC-RELATED"/>
    <property type="match status" value="1"/>
</dbReference>
<dbReference type="OrthoDB" id="9809303at2"/>
<keyword evidence="6 7" id="KW-0472">Membrane</keyword>
<dbReference type="Pfam" id="PF03600">
    <property type="entry name" value="CitMHS"/>
    <property type="match status" value="1"/>
</dbReference>
<dbReference type="InterPro" id="IPR004680">
    <property type="entry name" value="Cit_transptr-like_dom"/>
</dbReference>